<accession>A0ACC2PEE5</accession>
<keyword evidence="2" id="KW-1185">Reference proteome</keyword>
<dbReference type="Proteomes" id="UP001239111">
    <property type="component" value="Chromosome 1"/>
</dbReference>
<sequence>MKSSLPAVCICLLVTIDWTVSYSQPDNLTLELVQVVFRHGERTPQEDENKMIIDTIAALEKPYGSGQLTNRGKRQEYDLGRMLRRRYDDFLGKTYHPDNLYACSSDYDRTKVSLQLVLAGLYPPTPELRWHQNLAWQPIPTQYLPRRLDNIFLLSNCPQYEEKYQELMDSKEMKTRLKEFDDVFKYFSTIFPGRIGLEQAFYLNNILTIHENFGVRFPDWYTPELHKKMKVIAKFYLDTLSYTPDLIRLNGGGLTRRLVENLDRDDNEVNSHKKRKIHLFSGHEYTVYAVSKAHNVTLRVSPPFGSALILEKWHDPQFHSFVRMYFWTGASKEMIPIELNNCNGYCPIEEYLKIVKPSLPSDDEMQCLQKHLDIKKLDLSENRSQ</sequence>
<gene>
    <name evidence="1" type="ORF">QAD02_017474</name>
</gene>
<dbReference type="EMBL" id="CM056741">
    <property type="protein sequence ID" value="KAJ8681682.1"/>
    <property type="molecule type" value="Genomic_DNA"/>
</dbReference>
<comment type="caution">
    <text evidence="1">The sequence shown here is derived from an EMBL/GenBank/DDBJ whole genome shotgun (WGS) entry which is preliminary data.</text>
</comment>
<evidence type="ECO:0000313" key="1">
    <source>
        <dbReference type="EMBL" id="KAJ8681682.1"/>
    </source>
</evidence>
<reference evidence="1" key="1">
    <citation type="submission" date="2023-04" db="EMBL/GenBank/DDBJ databases">
        <title>A chromosome-level genome assembly of the parasitoid wasp Eretmocerus hayati.</title>
        <authorList>
            <person name="Zhong Y."/>
            <person name="Liu S."/>
            <person name="Liu Y."/>
        </authorList>
    </citation>
    <scope>NUCLEOTIDE SEQUENCE</scope>
    <source>
        <strain evidence="1">ZJU_SS_LIU_2023</strain>
    </source>
</reference>
<organism evidence="1 2">
    <name type="scientific">Eretmocerus hayati</name>
    <dbReference type="NCBI Taxonomy" id="131215"/>
    <lineage>
        <taxon>Eukaryota</taxon>
        <taxon>Metazoa</taxon>
        <taxon>Ecdysozoa</taxon>
        <taxon>Arthropoda</taxon>
        <taxon>Hexapoda</taxon>
        <taxon>Insecta</taxon>
        <taxon>Pterygota</taxon>
        <taxon>Neoptera</taxon>
        <taxon>Endopterygota</taxon>
        <taxon>Hymenoptera</taxon>
        <taxon>Apocrita</taxon>
        <taxon>Proctotrupomorpha</taxon>
        <taxon>Chalcidoidea</taxon>
        <taxon>Aphelinidae</taxon>
        <taxon>Aphelininae</taxon>
        <taxon>Eretmocerus</taxon>
    </lineage>
</organism>
<name>A0ACC2PEE5_9HYME</name>
<protein>
    <submittedName>
        <fullName evidence="1">Uncharacterized protein</fullName>
    </submittedName>
</protein>
<evidence type="ECO:0000313" key="2">
    <source>
        <dbReference type="Proteomes" id="UP001239111"/>
    </source>
</evidence>
<proteinExistence type="predicted"/>